<comment type="caution">
    <text evidence="1">The sequence shown here is derived from an EMBL/GenBank/DDBJ whole genome shotgun (WGS) entry which is preliminary data.</text>
</comment>
<reference evidence="1 2" key="1">
    <citation type="submission" date="2021-06" db="EMBL/GenBank/DDBJ databases">
        <title>Caerostris extrusa draft genome.</title>
        <authorList>
            <person name="Kono N."/>
            <person name="Arakawa K."/>
        </authorList>
    </citation>
    <scope>NUCLEOTIDE SEQUENCE [LARGE SCALE GENOMIC DNA]</scope>
</reference>
<accession>A0AAV4SER5</accession>
<gene>
    <name evidence="1" type="ORF">CEXT_86071</name>
</gene>
<evidence type="ECO:0000313" key="1">
    <source>
        <dbReference type="EMBL" id="GIY31671.1"/>
    </source>
</evidence>
<keyword evidence="2" id="KW-1185">Reference proteome</keyword>
<evidence type="ECO:0000313" key="2">
    <source>
        <dbReference type="Proteomes" id="UP001054945"/>
    </source>
</evidence>
<dbReference type="AlphaFoldDB" id="A0AAV4SER5"/>
<protein>
    <submittedName>
        <fullName evidence="1">Uncharacterized protein</fullName>
    </submittedName>
</protein>
<sequence>MHRIPNLFYSERKLLPDVRLKKKETNSPSLGFHRLRGWPKRYCASEISSFRCRALYSRQQWPFQSPPDRANPQQFPCECFPGDITQSPEASADNVTPRNSFKRYFSSLGLYGAAESHKLALGSIRVLRPLLDILEFGWALRGIRFHFLKLF</sequence>
<organism evidence="1 2">
    <name type="scientific">Caerostris extrusa</name>
    <name type="common">Bark spider</name>
    <name type="synonym">Caerostris bankana</name>
    <dbReference type="NCBI Taxonomy" id="172846"/>
    <lineage>
        <taxon>Eukaryota</taxon>
        <taxon>Metazoa</taxon>
        <taxon>Ecdysozoa</taxon>
        <taxon>Arthropoda</taxon>
        <taxon>Chelicerata</taxon>
        <taxon>Arachnida</taxon>
        <taxon>Araneae</taxon>
        <taxon>Araneomorphae</taxon>
        <taxon>Entelegynae</taxon>
        <taxon>Araneoidea</taxon>
        <taxon>Araneidae</taxon>
        <taxon>Caerostris</taxon>
    </lineage>
</organism>
<dbReference type="Proteomes" id="UP001054945">
    <property type="component" value="Unassembled WGS sequence"/>
</dbReference>
<dbReference type="EMBL" id="BPLR01009411">
    <property type="protein sequence ID" value="GIY31671.1"/>
    <property type="molecule type" value="Genomic_DNA"/>
</dbReference>
<proteinExistence type="predicted"/>
<name>A0AAV4SER5_CAEEX</name>